<organism evidence="3 4">
    <name type="scientific">Dibothriocephalus latus</name>
    <name type="common">Fish tapeworm</name>
    <name type="synonym">Diphyllobothrium latum</name>
    <dbReference type="NCBI Taxonomy" id="60516"/>
    <lineage>
        <taxon>Eukaryota</taxon>
        <taxon>Metazoa</taxon>
        <taxon>Spiralia</taxon>
        <taxon>Lophotrochozoa</taxon>
        <taxon>Platyhelminthes</taxon>
        <taxon>Cestoda</taxon>
        <taxon>Eucestoda</taxon>
        <taxon>Diphyllobothriidea</taxon>
        <taxon>Diphyllobothriidae</taxon>
        <taxon>Dibothriocephalus</taxon>
    </lineage>
</organism>
<keyword evidence="4" id="KW-1185">Reference proteome</keyword>
<dbReference type="Gene3D" id="3.40.50.300">
    <property type="entry name" value="P-loop containing nucleotide triphosphate hydrolases"/>
    <property type="match status" value="1"/>
</dbReference>
<gene>
    <name evidence="3" type="ORF">DILT_LOCUS2107</name>
</gene>
<reference evidence="3 4" key="1">
    <citation type="submission" date="2018-11" db="EMBL/GenBank/DDBJ databases">
        <authorList>
            <consortium name="Pathogen Informatics"/>
        </authorList>
    </citation>
    <scope>NUCLEOTIDE SEQUENCE [LARGE SCALE GENOMIC DNA]</scope>
</reference>
<dbReference type="SMR" id="A0A3P6RLU0"/>
<dbReference type="InterPro" id="IPR024317">
    <property type="entry name" value="Dynein_heavy_chain_D4_dom"/>
</dbReference>
<evidence type="ECO:0000313" key="3">
    <source>
        <dbReference type="EMBL" id="VDK55660.1"/>
    </source>
</evidence>
<evidence type="ECO:0000256" key="1">
    <source>
        <dbReference type="ARBA" id="ARBA00008887"/>
    </source>
</evidence>
<dbReference type="AlphaFoldDB" id="A0A3P6RLU0"/>
<dbReference type="OrthoDB" id="10266008at2759"/>
<dbReference type="PANTHER" id="PTHR22878">
    <property type="entry name" value="DYNEIN HEAVY CHAIN 6, AXONEMAL-LIKE-RELATED"/>
    <property type="match status" value="1"/>
</dbReference>
<protein>
    <recommendedName>
        <fullName evidence="2">Dynein heavy chain AAA module D4 domain-containing protein</fullName>
    </recommendedName>
</protein>
<dbReference type="GO" id="GO:0007018">
    <property type="term" value="P:microtubule-based movement"/>
    <property type="evidence" value="ECO:0007669"/>
    <property type="project" value="InterPro"/>
</dbReference>
<dbReference type="GO" id="GO:0045505">
    <property type="term" value="F:dynein intermediate chain binding"/>
    <property type="evidence" value="ECO:0007669"/>
    <property type="project" value="InterPro"/>
</dbReference>
<dbReference type="Proteomes" id="UP000281553">
    <property type="component" value="Unassembled WGS sequence"/>
</dbReference>
<evidence type="ECO:0000259" key="2">
    <source>
        <dbReference type="Pfam" id="PF12780"/>
    </source>
</evidence>
<evidence type="ECO:0000313" key="4">
    <source>
        <dbReference type="Proteomes" id="UP000281553"/>
    </source>
</evidence>
<dbReference type="Pfam" id="PF12780">
    <property type="entry name" value="AAA_8"/>
    <property type="match status" value="1"/>
</dbReference>
<feature type="non-terminal residue" evidence="3">
    <location>
        <position position="128"/>
    </location>
</feature>
<dbReference type="InterPro" id="IPR026983">
    <property type="entry name" value="DHC"/>
</dbReference>
<sequence length="128" mass="14364">MDSCNGMSGSLWQHFLRSDALTATIVPTEIKSESFLEDLNNILNAGDVPNIYGFEDLEGIYNAMKVVVSEQGLPATKTNLFSAYVKRVRSNLHTVITMSPLGEIFRARLRQFPALVSCCTIDWYSEWP</sequence>
<dbReference type="GO" id="GO:0030286">
    <property type="term" value="C:dynein complex"/>
    <property type="evidence" value="ECO:0007669"/>
    <property type="project" value="InterPro"/>
</dbReference>
<dbReference type="GO" id="GO:0051959">
    <property type="term" value="F:dynein light intermediate chain binding"/>
    <property type="evidence" value="ECO:0007669"/>
    <property type="project" value="InterPro"/>
</dbReference>
<comment type="similarity">
    <text evidence="1">Belongs to the dynein heavy chain family.</text>
</comment>
<proteinExistence type="inferred from homology"/>
<accession>A0A3P6RLU0</accession>
<feature type="domain" description="Dynein heavy chain AAA module D4" evidence="2">
    <location>
        <begin position="27"/>
        <end position="128"/>
    </location>
</feature>
<name>A0A3P6RLU0_DIBLA</name>
<dbReference type="PANTHER" id="PTHR22878:SF73">
    <property type="entry name" value="DYNEIN AXONEMAL HEAVY CHAIN 1"/>
    <property type="match status" value="1"/>
</dbReference>
<dbReference type="EMBL" id="UYRU01021015">
    <property type="protein sequence ID" value="VDK55660.1"/>
    <property type="molecule type" value="Genomic_DNA"/>
</dbReference>
<dbReference type="InterPro" id="IPR027417">
    <property type="entry name" value="P-loop_NTPase"/>
</dbReference>